<protein>
    <submittedName>
        <fullName evidence="1">Uncharacterized protein</fullName>
    </submittedName>
</protein>
<dbReference type="EMBL" id="PQXJ01000397">
    <property type="protein sequence ID" value="TGO50307.1"/>
    <property type="molecule type" value="Genomic_DNA"/>
</dbReference>
<name>A0A4Z1I0B9_9HELO</name>
<comment type="caution">
    <text evidence="1">The sequence shown here is derived from an EMBL/GenBank/DDBJ whole genome shotgun (WGS) entry which is preliminary data.</text>
</comment>
<dbReference type="AlphaFoldDB" id="A0A4Z1I0B9"/>
<proteinExistence type="predicted"/>
<reference evidence="1 2" key="1">
    <citation type="submission" date="2017-12" db="EMBL/GenBank/DDBJ databases">
        <title>Comparative genomics of Botrytis spp.</title>
        <authorList>
            <person name="Valero-Jimenez C.A."/>
            <person name="Tapia P."/>
            <person name="Veloso J."/>
            <person name="Silva-Moreno E."/>
            <person name="Staats M."/>
            <person name="Valdes J.H."/>
            <person name="Van Kan J.A.L."/>
        </authorList>
    </citation>
    <scope>NUCLEOTIDE SEQUENCE [LARGE SCALE GENOMIC DNA]</scope>
    <source>
        <strain evidence="1 2">MUCL2120</strain>
    </source>
</reference>
<gene>
    <name evidence="1" type="ORF">BOTNAR_0397g00140</name>
</gene>
<evidence type="ECO:0000313" key="2">
    <source>
        <dbReference type="Proteomes" id="UP000297452"/>
    </source>
</evidence>
<organism evidence="1 2">
    <name type="scientific">Botryotinia narcissicola</name>
    <dbReference type="NCBI Taxonomy" id="278944"/>
    <lineage>
        <taxon>Eukaryota</taxon>
        <taxon>Fungi</taxon>
        <taxon>Dikarya</taxon>
        <taxon>Ascomycota</taxon>
        <taxon>Pezizomycotina</taxon>
        <taxon>Leotiomycetes</taxon>
        <taxon>Helotiales</taxon>
        <taxon>Sclerotiniaceae</taxon>
        <taxon>Botryotinia</taxon>
    </lineage>
</organism>
<keyword evidence="2" id="KW-1185">Reference proteome</keyword>
<evidence type="ECO:0000313" key="1">
    <source>
        <dbReference type="EMBL" id="TGO50307.1"/>
    </source>
</evidence>
<dbReference type="Proteomes" id="UP000297452">
    <property type="component" value="Unassembled WGS sequence"/>
</dbReference>
<sequence length="66" mass="7283">MPVMIEYVVVNVIDIVDVLDVLDVVNKPKTAMDIVKILARALAMPAIPMNHSPESHAHPVSDRPQK</sequence>
<accession>A0A4Z1I0B9</accession>